<sequence>MAAFWASVPFHVVLGLAACIPVVLWDWRVALPGILIVQLGTSALIGAVYGLPAPWPAVHLGIQVLACLILLLSILQTSNVQVRNSGEFSSRLFRLLVLGIAALLVWAASEGIELPLVEDATKVLFIWFAAVALITLGVTESALFGGVGLLLWLIPVQALLSILFPLPAVIVLLGILQILVALACSFLLLAEDDALTLTEVPSTDPDLAPGGYRRHSITSGAKVLGYGIGYWMYTFLYRRLKTGARNS</sequence>
<dbReference type="AlphaFoldDB" id="A0A6B1DAW1"/>
<keyword evidence="1" id="KW-0472">Membrane</keyword>
<name>A0A6B1DAW1_9CHLR</name>
<organism evidence="2">
    <name type="scientific">Caldilineaceae bacterium SB0661_bin_32</name>
    <dbReference type="NCBI Taxonomy" id="2605255"/>
    <lineage>
        <taxon>Bacteria</taxon>
        <taxon>Bacillati</taxon>
        <taxon>Chloroflexota</taxon>
        <taxon>Caldilineae</taxon>
        <taxon>Caldilineales</taxon>
        <taxon>Caldilineaceae</taxon>
    </lineage>
</organism>
<keyword evidence="1" id="KW-0812">Transmembrane</keyword>
<reference evidence="2" key="1">
    <citation type="submission" date="2019-09" db="EMBL/GenBank/DDBJ databases">
        <title>Characterisation of the sponge microbiome using genome-centric metagenomics.</title>
        <authorList>
            <person name="Engelberts J.P."/>
            <person name="Robbins S.J."/>
            <person name="De Goeij J.M."/>
            <person name="Aranda M."/>
            <person name="Bell S.C."/>
            <person name="Webster N.S."/>
        </authorList>
    </citation>
    <scope>NUCLEOTIDE SEQUENCE</scope>
    <source>
        <strain evidence="2">SB0661_bin_32</strain>
    </source>
</reference>
<proteinExistence type="predicted"/>
<feature type="transmembrane region" description="Helical" evidence="1">
    <location>
        <begin position="166"/>
        <end position="190"/>
    </location>
</feature>
<feature type="transmembrane region" description="Helical" evidence="1">
    <location>
        <begin position="124"/>
        <end position="154"/>
    </location>
</feature>
<keyword evidence="1" id="KW-1133">Transmembrane helix</keyword>
<accession>A0A6B1DAW1</accession>
<evidence type="ECO:0000313" key="2">
    <source>
        <dbReference type="EMBL" id="MYC97061.1"/>
    </source>
</evidence>
<feature type="transmembrane region" description="Helical" evidence="1">
    <location>
        <begin position="57"/>
        <end position="80"/>
    </location>
</feature>
<dbReference type="EMBL" id="VXMH01000104">
    <property type="protein sequence ID" value="MYC97061.1"/>
    <property type="molecule type" value="Genomic_DNA"/>
</dbReference>
<feature type="transmembrane region" description="Helical" evidence="1">
    <location>
        <begin position="31"/>
        <end position="51"/>
    </location>
</feature>
<comment type="caution">
    <text evidence="2">The sequence shown here is derived from an EMBL/GenBank/DDBJ whole genome shotgun (WGS) entry which is preliminary data.</text>
</comment>
<evidence type="ECO:0000256" key="1">
    <source>
        <dbReference type="SAM" id="Phobius"/>
    </source>
</evidence>
<feature type="transmembrane region" description="Helical" evidence="1">
    <location>
        <begin position="217"/>
        <end position="237"/>
    </location>
</feature>
<feature type="transmembrane region" description="Helical" evidence="1">
    <location>
        <begin position="6"/>
        <end position="24"/>
    </location>
</feature>
<gene>
    <name evidence="2" type="ORF">F4X14_19055</name>
</gene>
<feature type="transmembrane region" description="Helical" evidence="1">
    <location>
        <begin position="92"/>
        <end position="112"/>
    </location>
</feature>
<protein>
    <submittedName>
        <fullName evidence="2">Uncharacterized protein</fullName>
    </submittedName>
</protein>